<dbReference type="Pfam" id="PF00253">
    <property type="entry name" value="Ribosomal_S14"/>
    <property type="match status" value="1"/>
</dbReference>
<keyword evidence="2 6" id="KW-0689">Ribosomal protein</keyword>
<dbReference type="PANTHER" id="PTHR19836:SF19">
    <property type="entry name" value="SMALL RIBOSOMAL SUBUNIT PROTEIN US14M"/>
    <property type="match status" value="1"/>
</dbReference>
<comment type="function">
    <text evidence="1">Binds 16S rRNA, required for the assembly of 30S particles and may also be responsible for determining the conformation of the 16S rRNA at the A site.</text>
</comment>
<dbReference type="PANTHER" id="PTHR19836">
    <property type="entry name" value="30S RIBOSOMAL PROTEIN S14"/>
    <property type="match status" value="1"/>
</dbReference>
<reference evidence="6" key="1">
    <citation type="submission" date="2024-06" db="EMBL/GenBank/DDBJ databases">
        <title>Diversity, functionality, and evolutionary history of bacterial symbionts in false click beetles (Coleoptera, Throscidae).</title>
        <authorList>
            <person name="Wierz J.C."/>
            <person name="Malm H."/>
            <person name="Kaltenpoth M."/>
            <person name="Engl T."/>
        </authorList>
    </citation>
    <scope>NUCLEOTIDE SEQUENCE</scope>
    <source>
        <strain evidence="6">Tduv</strain>
    </source>
</reference>
<dbReference type="GO" id="GO:0005737">
    <property type="term" value="C:cytoplasm"/>
    <property type="evidence" value="ECO:0007669"/>
    <property type="project" value="UniProtKB-ARBA"/>
</dbReference>
<dbReference type="GO" id="GO:0003735">
    <property type="term" value="F:structural constituent of ribosome"/>
    <property type="evidence" value="ECO:0007669"/>
    <property type="project" value="InterPro"/>
</dbReference>
<evidence type="ECO:0000256" key="4">
    <source>
        <dbReference type="ARBA" id="ARBA00035167"/>
    </source>
</evidence>
<protein>
    <recommendedName>
        <fullName evidence="4">Small ribosomal subunit protein uS14</fullName>
    </recommendedName>
</protein>
<dbReference type="GO" id="GO:0015935">
    <property type="term" value="C:small ribosomal subunit"/>
    <property type="evidence" value="ECO:0007669"/>
    <property type="project" value="TreeGrafter"/>
</dbReference>
<evidence type="ECO:0000256" key="5">
    <source>
        <dbReference type="ARBA" id="ARBA00047110"/>
    </source>
</evidence>
<evidence type="ECO:0000256" key="2">
    <source>
        <dbReference type="ARBA" id="ARBA00022980"/>
    </source>
</evidence>
<proteinExistence type="predicted"/>
<dbReference type="GO" id="GO:0006412">
    <property type="term" value="P:translation"/>
    <property type="evidence" value="ECO:0007669"/>
    <property type="project" value="InterPro"/>
</dbReference>
<gene>
    <name evidence="6" type="primary">rpsN</name>
    <name evidence="6" type="ORF">ABNO50_00615</name>
</gene>
<evidence type="ECO:0000313" key="6">
    <source>
        <dbReference type="EMBL" id="XBT18313.1"/>
    </source>
</evidence>
<dbReference type="NCBIfam" id="NF006477">
    <property type="entry name" value="PRK08881.1"/>
    <property type="match status" value="1"/>
</dbReference>
<evidence type="ECO:0000256" key="3">
    <source>
        <dbReference type="ARBA" id="ARBA00023274"/>
    </source>
</evidence>
<dbReference type="EMBL" id="CP157894">
    <property type="protein sequence ID" value="XBT18313.1"/>
    <property type="molecule type" value="Genomic_DNA"/>
</dbReference>
<comment type="subunit">
    <text evidence="5">Part of the 30S ribosomal subunit. Contacts proteins S3 and S10.</text>
</comment>
<organism evidence="6">
    <name type="scientific">Candidatus Shikimatogenerans sp. Tduv</name>
    <dbReference type="NCBI Taxonomy" id="3158567"/>
    <lineage>
        <taxon>Bacteria</taxon>
        <taxon>Pseudomonadati</taxon>
        <taxon>Bacteroidota</taxon>
        <taxon>Flavobacteriia</taxon>
        <taxon>Flavobacteriales</taxon>
        <taxon>Candidatus Shikimatogenerans</taxon>
    </lineage>
</organism>
<keyword evidence="3" id="KW-0687">Ribonucleoprotein</keyword>
<dbReference type="Gene3D" id="4.10.830.10">
    <property type="entry name" value="30s Ribosomal Protein S14, Chain N"/>
    <property type="match status" value="1"/>
</dbReference>
<dbReference type="InterPro" id="IPR001209">
    <property type="entry name" value="Ribosomal_uS14"/>
</dbReference>
<evidence type="ECO:0000256" key="1">
    <source>
        <dbReference type="ARBA" id="ARBA00003686"/>
    </source>
</evidence>
<name>A0AAU7QR65_9FLAO</name>
<dbReference type="SUPFAM" id="SSF57716">
    <property type="entry name" value="Glucocorticoid receptor-like (DNA-binding domain)"/>
    <property type="match status" value="1"/>
</dbReference>
<sequence length="89" mass="10686">MSRKSLLYRLKKNKKIHKKYLNKYKKIKKDKKWLLLQKLPRNSSKVKLKNLCSITGRSRGYIRLFGISRIMFRKLATMGYIPGVKKISW</sequence>
<dbReference type="AlphaFoldDB" id="A0AAU7QR65"/>
<dbReference type="InterPro" id="IPR043140">
    <property type="entry name" value="Ribosomal_uS14_sf"/>
</dbReference>
<accession>A0AAU7QR65</accession>